<organism evidence="7 8">
    <name type="scientific">Endocarpon pusillum (strain Z07020 / HMAS-L-300199)</name>
    <name type="common">Lichen-forming fungus</name>
    <dbReference type="NCBI Taxonomy" id="1263415"/>
    <lineage>
        <taxon>Eukaryota</taxon>
        <taxon>Fungi</taxon>
        <taxon>Dikarya</taxon>
        <taxon>Ascomycota</taxon>
        <taxon>Pezizomycotina</taxon>
        <taxon>Eurotiomycetes</taxon>
        <taxon>Chaetothyriomycetidae</taxon>
        <taxon>Verrucariales</taxon>
        <taxon>Verrucariaceae</taxon>
        <taxon>Endocarpon</taxon>
    </lineage>
</organism>
<comment type="subunit">
    <text evidence="1">Component of the ESCRT-0 complex composed of HSE1 and VPS27.</text>
</comment>
<keyword evidence="2" id="KW-0813">Transport</keyword>
<reference evidence="8" key="1">
    <citation type="journal article" date="2014" name="BMC Genomics">
        <title>Genome characteristics reveal the impact of lichenization on lichen-forming fungus Endocarpon pusillum Hedwig (Verrucariales, Ascomycota).</title>
        <authorList>
            <person name="Wang Y.-Y."/>
            <person name="Liu B."/>
            <person name="Zhang X.-Y."/>
            <person name="Zhou Q.-M."/>
            <person name="Zhang T."/>
            <person name="Li H."/>
            <person name="Yu Y.-F."/>
            <person name="Zhang X.-L."/>
            <person name="Hao X.-Y."/>
            <person name="Wang M."/>
            <person name="Wang L."/>
            <person name="Wei J.-C."/>
        </authorList>
    </citation>
    <scope>NUCLEOTIDE SEQUENCE [LARGE SCALE GENOMIC DNA]</scope>
    <source>
        <strain evidence="8">Z07020 / HMAS-L-300199</strain>
    </source>
</reference>
<dbReference type="InterPro" id="IPR008942">
    <property type="entry name" value="ENTH_VHS"/>
</dbReference>
<dbReference type="eggNOG" id="ENOG502S1ZS">
    <property type="taxonomic scope" value="Eukaryota"/>
</dbReference>
<dbReference type="CDD" id="cd21383">
    <property type="entry name" value="GAT_GGA_Tom1-like"/>
    <property type="match status" value="1"/>
</dbReference>
<dbReference type="InterPro" id="IPR004152">
    <property type="entry name" value="GAT_dom"/>
</dbReference>
<sequence length="484" mass="53203">MKRILGTFNRRAGAQEGQTQSVPQGDSPESTIVREVIAFCESDAPNSPTAGDEFLHLPAIVDAAESTPAAAREGANCIRKFLTKDYASRAYAQYNAVMLMRILTDNPGRSFTRNFDASFVKTVKELLREGQDLSVQQILRETLDSFATGKTDNETLSALMEMWKREKAKNNTKVYGNSAGPHIPNGHSQVAPSGEHFARHHRQPRSLPPPDELAARIEEARTTAKLLSQTVQSTPSAEISNNDLIKEFADRASSASRSIQGYIHSTNPAPDEDTLLTLIETNDHLSIAMSKHQRALLQARRNLSNSSQAAASSPADQVNYPPPAGPPPGALAAGSTQDHAYPAPSSPPQRAQDHYYNPPPNMPPQRAQPTQQQQQQQQQQREPYDVPENPFADEAHQPAPPKQSYGLFQRANQPGPPLGADRHLPYTEALQTRPQNSTPTFHSTPGYAYRQEPAANHLTMQGTTPPPGQQDRNDVQQRMANMRV</sequence>
<dbReference type="PROSITE" id="PS50179">
    <property type="entry name" value="VHS"/>
    <property type="match status" value="1"/>
</dbReference>
<evidence type="ECO:0000313" key="8">
    <source>
        <dbReference type="Proteomes" id="UP000019373"/>
    </source>
</evidence>
<feature type="compositionally biased region" description="Low complexity" evidence="4">
    <location>
        <begin position="371"/>
        <end position="380"/>
    </location>
</feature>
<dbReference type="Gene3D" id="1.20.58.160">
    <property type="match status" value="1"/>
</dbReference>
<feature type="compositionally biased region" description="Polar residues" evidence="4">
    <location>
        <begin position="16"/>
        <end position="28"/>
    </location>
</feature>
<feature type="compositionally biased region" description="Polar residues" evidence="4">
    <location>
        <begin position="429"/>
        <end position="443"/>
    </location>
</feature>
<dbReference type="AlphaFoldDB" id="U1GCV8"/>
<dbReference type="GeneID" id="19240387"/>
<dbReference type="EMBL" id="KE721375">
    <property type="protein sequence ID" value="ERF69893.1"/>
    <property type="molecule type" value="Genomic_DNA"/>
</dbReference>
<dbReference type="HOGENOM" id="CLU_031989_1_0_1"/>
<dbReference type="GO" id="GO:0043130">
    <property type="term" value="F:ubiquitin binding"/>
    <property type="evidence" value="ECO:0007669"/>
    <property type="project" value="InterPro"/>
</dbReference>
<dbReference type="GO" id="GO:0016192">
    <property type="term" value="P:vesicle-mediated transport"/>
    <property type="evidence" value="ECO:0007669"/>
    <property type="project" value="UniProtKB-ARBA"/>
</dbReference>
<feature type="domain" description="GAT" evidence="6">
    <location>
        <begin position="208"/>
        <end position="297"/>
    </location>
</feature>
<evidence type="ECO:0000256" key="2">
    <source>
        <dbReference type="ARBA" id="ARBA00022448"/>
    </source>
</evidence>
<evidence type="ECO:0000259" key="6">
    <source>
        <dbReference type="PROSITE" id="PS50909"/>
    </source>
</evidence>
<dbReference type="Proteomes" id="UP000019373">
    <property type="component" value="Unassembled WGS sequence"/>
</dbReference>
<feature type="region of interest" description="Disordered" evidence="4">
    <location>
        <begin position="1"/>
        <end position="28"/>
    </location>
</feature>
<dbReference type="OMA" id="KPSWQYN"/>
<dbReference type="GO" id="GO:0035091">
    <property type="term" value="F:phosphatidylinositol binding"/>
    <property type="evidence" value="ECO:0007669"/>
    <property type="project" value="InterPro"/>
</dbReference>
<dbReference type="InterPro" id="IPR002014">
    <property type="entry name" value="VHS_dom"/>
</dbReference>
<feature type="compositionally biased region" description="Pro residues" evidence="4">
    <location>
        <begin position="320"/>
        <end position="329"/>
    </location>
</feature>
<keyword evidence="8" id="KW-1185">Reference proteome</keyword>
<dbReference type="GO" id="GO:0007034">
    <property type="term" value="P:vacuolar transport"/>
    <property type="evidence" value="ECO:0007669"/>
    <property type="project" value="UniProtKB-ARBA"/>
</dbReference>
<evidence type="ECO:0000259" key="5">
    <source>
        <dbReference type="PROSITE" id="PS50179"/>
    </source>
</evidence>
<evidence type="ECO:0008006" key="9">
    <source>
        <dbReference type="Google" id="ProtNLM"/>
    </source>
</evidence>
<dbReference type="Gene3D" id="1.25.40.90">
    <property type="match status" value="1"/>
</dbReference>
<dbReference type="RefSeq" id="XP_007804496.1">
    <property type="nucleotide sequence ID" value="XM_007806305.1"/>
</dbReference>
<dbReference type="InterPro" id="IPR038425">
    <property type="entry name" value="GAT_sf"/>
</dbReference>
<feature type="domain" description="VHS" evidence="5">
    <location>
        <begin position="44"/>
        <end position="174"/>
    </location>
</feature>
<dbReference type="Pfam" id="PF03127">
    <property type="entry name" value="GAT"/>
    <property type="match status" value="1"/>
</dbReference>
<dbReference type="GO" id="GO:0015031">
    <property type="term" value="P:protein transport"/>
    <property type="evidence" value="ECO:0007669"/>
    <property type="project" value="UniProtKB-KW"/>
</dbReference>
<evidence type="ECO:0000256" key="4">
    <source>
        <dbReference type="SAM" id="MobiDB-lite"/>
    </source>
</evidence>
<accession>U1GCV8</accession>
<keyword evidence="3" id="KW-0653">Protein transport</keyword>
<dbReference type="SUPFAM" id="SSF48464">
    <property type="entry name" value="ENTH/VHS domain"/>
    <property type="match status" value="1"/>
</dbReference>
<evidence type="ECO:0000256" key="1">
    <source>
        <dbReference type="ARBA" id="ARBA00011446"/>
    </source>
</evidence>
<protein>
    <recommendedName>
        <fullName evidence="9">GAT domain-containing protein</fullName>
    </recommendedName>
</protein>
<feature type="region of interest" description="Disordered" evidence="4">
    <location>
        <begin position="299"/>
        <end position="484"/>
    </location>
</feature>
<dbReference type="SUPFAM" id="SSF89009">
    <property type="entry name" value="GAT-like domain"/>
    <property type="match status" value="1"/>
</dbReference>
<proteinExistence type="predicted"/>
<dbReference type="PROSITE" id="PS50909">
    <property type="entry name" value="GAT"/>
    <property type="match status" value="1"/>
</dbReference>
<gene>
    <name evidence="7" type="ORF">EPUS_05435</name>
</gene>
<evidence type="ECO:0000313" key="7">
    <source>
        <dbReference type="EMBL" id="ERF69893.1"/>
    </source>
</evidence>
<dbReference type="OrthoDB" id="5393057at2759"/>
<name>U1GCV8_ENDPU</name>
<evidence type="ECO:0000256" key="3">
    <source>
        <dbReference type="ARBA" id="ARBA00022927"/>
    </source>
</evidence>
<feature type="compositionally biased region" description="Low complexity" evidence="4">
    <location>
        <begin position="299"/>
        <end position="315"/>
    </location>
</feature>